<sequence>MTKLSDVARMAGVSPATASRALNGVSTVDPALARRVLEAATSLDYRPNGVARNLRRRRTDVWALLIADVSNPFFTAVARGVEDIAQANGYSVLLCNTDEDAAKEAQYLAVAELEQVAGVLLSPSAPGCGAARLVRSGIPVVSVDRPSPDAVDAVLVDSRGAAGAAARHLLEEGWGRVACVTGPEGVATAEERLRGYRDAVGAPSADGSLVRRAPFTVEGGRSAAASLLDSDEPPDALLVANSLMALGVLRALADHGLRMGADVGLVAFDDAPWSTLVEPAVTVVAQPAYELGTRAAQLLLERVRGEATDVPARTVVLDARLLVRGSSRRPAGVDARTCQSTSISSTPGADGRDVDVRSR</sequence>
<dbReference type="CDD" id="cd01392">
    <property type="entry name" value="HTH_LacI"/>
    <property type="match status" value="1"/>
</dbReference>
<organism evidence="7 8">
    <name type="scientific">Pseudokineococcus basanitobsidens</name>
    <dbReference type="NCBI Taxonomy" id="1926649"/>
    <lineage>
        <taxon>Bacteria</taxon>
        <taxon>Bacillati</taxon>
        <taxon>Actinomycetota</taxon>
        <taxon>Actinomycetes</taxon>
        <taxon>Kineosporiales</taxon>
        <taxon>Kineosporiaceae</taxon>
        <taxon>Pseudokineococcus</taxon>
    </lineage>
</organism>
<dbReference type="Pfam" id="PF00356">
    <property type="entry name" value="LacI"/>
    <property type="match status" value="1"/>
</dbReference>
<keyword evidence="8" id="KW-1185">Reference proteome</keyword>
<dbReference type="InterPro" id="IPR028082">
    <property type="entry name" value="Peripla_BP_I"/>
</dbReference>
<evidence type="ECO:0000256" key="1">
    <source>
        <dbReference type="ARBA" id="ARBA00022491"/>
    </source>
</evidence>
<dbReference type="Proteomes" id="UP001387100">
    <property type="component" value="Unassembled WGS sequence"/>
</dbReference>
<reference evidence="7 8" key="1">
    <citation type="journal article" date="2017" name="Int. J. Syst. Evol. Microbiol.">
        <title>Pseudokineococcus basanitobsidens sp. nov., isolated from volcanic rock.</title>
        <authorList>
            <person name="Lee D.W."/>
            <person name="Park M.Y."/>
            <person name="Kim J.J."/>
            <person name="Kim B.S."/>
        </authorList>
    </citation>
    <scope>NUCLEOTIDE SEQUENCE [LARGE SCALE GENOMIC DNA]</scope>
    <source>
        <strain evidence="7 8">DSM 103726</strain>
    </source>
</reference>
<feature type="compositionally biased region" description="Polar residues" evidence="5">
    <location>
        <begin position="337"/>
        <end position="347"/>
    </location>
</feature>
<keyword evidence="2" id="KW-0805">Transcription regulation</keyword>
<accession>A0ABU8RG22</accession>
<feature type="region of interest" description="Disordered" evidence="5">
    <location>
        <begin position="331"/>
        <end position="359"/>
    </location>
</feature>
<dbReference type="Pfam" id="PF13377">
    <property type="entry name" value="Peripla_BP_3"/>
    <property type="match status" value="1"/>
</dbReference>
<evidence type="ECO:0000256" key="4">
    <source>
        <dbReference type="ARBA" id="ARBA00023163"/>
    </source>
</evidence>
<dbReference type="InterPro" id="IPR046335">
    <property type="entry name" value="LacI/GalR-like_sensor"/>
</dbReference>
<evidence type="ECO:0000259" key="6">
    <source>
        <dbReference type="PROSITE" id="PS50932"/>
    </source>
</evidence>
<evidence type="ECO:0000256" key="5">
    <source>
        <dbReference type="SAM" id="MobiDB-lite"/>
    </source>
</evidence>
<dbReference type="EMBL" id="JBBIAA010000001">
    <property type="protein sequence ID" value="MEJ5943966.1"/>
    <property type="molecule type" value="Genomic_DNA"/>
</dbReference>
<comment type="caution">
    <text evidence="7">The sequence shown here is derived from an EMBL/GenBank/DDBJ whole genome shotgun (WGS) entry which is preliminary data.</text>
</comment>
<dbReference type="InterPro" id="IPR000843">
    <property type="entry name" value="HTH_LacI"/>
</dbReference>
<evidence type="ECO:0000256" key="2">
    <source>
        <dbReference type="ARBA" id="ARBA00023015"/>
    </source>
</evidence>
<proteinExistence type="predicted"/>
<evidence type="ECO:0000313" key="8">
    <source>
        <dbReference type="Proteomes" id="UP001387100"/>
    </source>
</evidence>
<evidence type="ECO:0000256" key="3">
    <source>
        <dbReference type="ARBA" id="ARBA00023125"/>
    </source>
</evidence>
<dbReference type="PROSITE" id="PS00356">
    <property type="entry name" value="HTH_LACI_1"/>
    <property type="match status" value="1"/>
</dbReference>
<keyword evidence="3 7" id="KW-0238">DNA-binding</keyword>
<dbReference type="InterPro" id="IPR010982">
    <property type="entry name" value="Lambda_DNA-bd_dom_sf"/>
</dbReference>
<feature type="compositionally biased region" description="Basic and acidic residues" evidence="5">
    <location>
        <begin position="350"/>
        <end position="359"/>
    </location>
</feature>
<evidence type="ECO:0000313" key="7">
    <source>
        <dbReference type="EMBL" id="MEJ5943966.1"/>
    </source>
</evidence>
<keyword evidence="4" id="KW-0804">Transcription</keyword>
<gene>
    <name evidence="7" type="ORF">WDZ17_01475</name>
</gene>
<protein>
    <submittedName>
        <fullName evidence="7">LacI family DNA-binding transcriptional regulator</fullName>
    </submittedName>
</protein>
<dbReference type="SUPFAM" id="SSF53822">
    <property type="entry name" value="Periplasmic binding protein-like I"/>
    <property type="match status" value="1"/>
</dbReference>
<dbReference type="PANTHER" id="PTHR30146:SF148">
    <property type="entry name" value="HTH-TYPE TRANSCRIPTIONAL REPRESSOR PURR-RELATED"/>
    <property type="match status" value="1"/>
</dbReference>
<dbReference type="Gene3D" id="3.40.50.2300">
    <property type="match status" value="2"/>
</dbReference>
<dbReference type="SMART" id="SM00354">
    <property type="entry name" value="HTH_LACI"/>
    <property type="match status" value="1"/>
</dbReference>
<dbReference type="RefSeq" id="WP_339573356.1">
    <property type="nucleotide sequence ID" value="NZ_JBBIAA010000001.1"/>
</dbReference>
<feature type="domain" description="HTH lacI-type" evidence="6">
    <location>
        <begin position="2"/>
        <end position="56"/>
    </location>
</feature>
<name>A0ABU8RG22_9ACTN</name>
<dbReference type="PROSITE" id="PS50932">
    <property type="entry name" value="HTH_LACI_2"/>
    <property type="match status" value="1"/>
</dbReference>
<dbReference type="PANTHER" id="PTHR30146">
    <property type="entry name" value="LACI-RELATED TRANSCRIPTIONAL REPRESSOR"/>
    <property type="match status" value="1"/>
</dbReference>
<keyword evidence="1" id="KW-0678">Repressor</keyword>
<dbReference type="Gene3D" id="1.10.260.40">
    <property type="entry name" value="lambda repressor-like DNA-binding domains"/>
    <property type="match status" value="1"/>
</dbReference>
<dbReference type="SUPFAM" id="SSF47413">
    <property type="entry name" value="lambda repressor-like DNA-binding domains"/>
    <property type="match status" value="1"/>
</dbReference>
<dbReference type="GO" id="GO:0003677">
    <property type="term" value="F:DNA binding"/>
    <property type="evidence" value="ECO:0007669"/>
    <property type="project" value="UniProtKB-KW"/>
</dbReference>